<comment type="similarity">
    <text evidence="1">Belongs to the membrane fusion protein (MFP) (TC 8.A.1) family.</text>
</comment>
<name>A0A2G9C7I4_9BURK</name>
<keyword evidence="4" id="KW-1185">Reference proteome</keyword>
<dbReference type="OrthoDB" id="9806939at2"/>
<dbReference type="PANTHER" id="PTHR30469">
    <property type="entry name" value="MULTIDRUG RESISTANCE PROTEIN MDTA"/>
    <property type="match status" value="1"/>
</dbReference>
<dbReference type="Gene3D" id="1.10.287.470">
    <property type="entry name" value="Helix hairpin bin"/>
    <property type="match status" value="1"/>
</dbReference>
<dbReference type="AlphaFoldDB" id="A0A2G9C7I4"/>
<comment type="caution">
    <text evidence="3">The sequence shown here is derived from an EMBL/GenBank/DDBJ whole genome shotgun (WGS) entry which is preliminary data.</text>
</comment>
<gene>
    <name evidence="3" type="ORF">CS062_15295</name>
</gene>
<evidence type="ECO:0000313" key="3">
    <source>
        <dbReference type="EMBL" id="PIM52325.1"/>
    </source>
</evidence>
<dbReference type="Proteomes" id="UP000231501">
    <property type="component" value="Unassembled WGS sequence"/>
</dbReference>
<protein>
    <submittedName>
        <fullName evidence="3">Efflux transporter periplasmic adaptor subunit</fullName>
    </submittedName>
</protein>
<feature type="region of interest" description="Disordered" evidence="2">
    <location>
        <begin position="380"/>
        <end position="407"/>
    </location>
</feature>
<dbReference type="RefSeq" id="WP_099862478.1">
    <property type="nucleotide sequence ID" value="NZ_PEOG01000040.1"/>
</dbReference>
<evidence type="ECO:0000256" key="2">
    <source>
        <dbReference type="SAM" id="MobiDB-lite"/>
    </source>
</evidence>
<dbReference type="PANTHER" id="PTHR30469:SF18">
    <property type="entry name" value="RESISTANCE-NODULATION-CELL DIVISION (RND) EFFLUX MEMBRANE FUSION PROTEIN-RELATED"/>
    <property type="match status" value="1"/>
</dbReference>
<dbReference type="NCBIfam" id="TIGR01730">
    <property type="entry name" value="RND_mfp"/>
    <property type="match status" value="1"/>
</dbReference>
<sequence length="407" mass="42626">MPQRSLVSLPAAAPGLASIAPSGRAVSGTWKRALAGGTAAIAVVVLAACGKQAPPPEPERYVRTLVLTPQSAGLQREFAAEVRARVESRLSFRVAGKILERRVDLGSVVKPGQTLARIDSSDLVLAQEAAKASVLAARVNRDQLGADYRRYIDLHRQGFISAAELDRRDAAFKAAQAQYESARAQSDVQRNQAQYSSLVADAPGVVTGIDAEPGMVVAAGTPVVRVANDGPRDVVFSVSEDQVALVRAAAARPDGLKVRLWADTKAEPQPIKLRELAAAADPVTRTFLVKAELNDQNVRLGQTATVILTGTPSDNAIKLPLSAVMESQGKSAVLLLDPKTMTVQPRPVTVVGAEGNELVVQGLTPGMEIVAAGGHVLTPGQKVKRFRPPGTPTEGSPSPAPAAAASR</sequence>
<reference evidence="3 4" key="1">
    <citation type="submission" date="2017-11" db="EMBL/GenBank/DDBJ databases">
        <title>Draft genome sequence of Mitsuaria sp. HWN-4.</title>
        <authorList>
            <person name="Gundlapally S.R."/>
        </authorList>
    </citation>
    <scope>NUCLEOTIDE SEQUENCE [LARGE SCALE GENOMIC DNA]</scope>
    <source>
        <strain evidence="3 4">HWN-4</strain>
    </source>
</reference>
<dbReference type="Gene3D" id="2.40.30.170">
    <property type="match status" value="1"/>
</dbReference>
<dbReference type="EMBL" id="PEOG01000040">
    <property type="protein sequence ID" value="PIM52325.1"/>
    <property type="molecule type" value="Genomic_DNA"/>
</dbReference>
<accession>A0A2G9C7I4</accession>
<evidence type="ECO:0000313" key="4">
    <source>
        <dbReference type="Proteomes" id="UP000231501"/>
    </source>
</evidence>
<dbReference type="Gene3D" id="2.40.420.20">
    <property type="match status" value="1"/>
</dbReference>
<dbReference type="SUPFAM" id="SSF111369">
    <property type="entry name" value="HlyD-like secretion proteins"/>
    <property type="match status" value="1"/>
</dbReference>
<dbReference type="Gene3D" id="2.40.50.100">
    <property type="match status" value="1"/>
</dbReference>
<dbReference type="InterPro" id="IPR006143">
    <property type="entry name" value="RND_pump_MFP"/>
</dbReference>
<dbReference type="GO" id="GO:0015562">
    <property type="term" value="F:efflux transmembrane transporter activity"/>
    <property type="evidence" value="ECO:0007669"/>
    <property type="project" value="TreeGrafter"/>
</dbReference>
<organism evidence="3 4">
    <name type="scientific">Roseateles chitinivorans</name>
    <dbReference type="NCBI Taxonomy" id="2917965"/>
    <lineage>
        <taxon>Bacteria</taxon>
        <taxon>Pseudomonadati</taxon>
        <taxon>Pseudomonadota</taxon>
        <taxon>Betaproteobacteria</taxon>
        <taxon>Burkholderiales</taxon>
        <taxon>Sphaerotilaceae</taxon>
        <taxon>Roseateles</taxon>
    </lineage>
</organism>
<dbReference type="GO" id="GO:1990281">
    <property type="term" value="C:efflux pump complex"/>
    <property type="evidence" value="ECO:0007669"/>
    <property type="project" value="TreeGrafter"/>
</dbReference>
<evidence type="ECO:0000256" key="1">
    <source>
        <dbReference type="ARBA" id="ARBA00009477"/>
    </source>
</evidence>
<proteinExistence type="inferred from homology"/>